<feature type="domain" description="Thiamine pyrophosphate enzyme TPP-binding" evidence="5">
    <location>
        <begin position="438"/>
        <end position="597"/>
    </location>
</feature>
<keyword evidence="7" id="KW-0378">Hydrolase</keyword>
<dbReference type="InterPro" id="IPR045229">
    <property type="entry name" value="TPP_enz"/>
</dbReference>
<dbReference type="RefSeq" id="WP_119310671.1">
    <property type="nucleotide sequence ID" value="NZ_CP034413.3"/>
</dbReference>
<dbReference type="PANTHER" id="PTHR18968:SF9">
    <property type="entry name" value="3D-(3,5_4)-TRIHYDROXYCYCLOHEXANE-1,2-DIONE HYDROLASE"/>
    <property type="match status" value="1"/>
</dbReference>
<dbReference type="Proteomes" id="UP000298642">
    <property type="component" value="Chromosome"/>
</dbReference>
<sequence>MKTVRLTMAQALVRFLENQYIEVDGEQSRFVRGVFIIPGHGNVVGLGQALSQEAKHLEIWHGQNEQGMAQAAVAFAKQMKRKQICVATSSVGPGAANMVTACGTATANNIPLLVLPGDVYACRQPDPVLQQVEQTNNLSISTNDAFKAVCRYWDRIVRPEQLMSAMISAFRVLTDPANTGAVCIAMPQDVEGEAYDYPESFFKKRVWRLERRPATEAALADAAEVIKKAKRPILVCGGGVRYSEAHEEFRAFAEATGIPFGETQAGKSAIEWTHPLNLGGLGVTGCSAANDIAKKADVVIGVGTRYTDFTTASKWLFKDTCKFVNINVSEFQALKMDAVPVVADAKDALPRLLAKLDGYKAPYTTEVSAAREKWAKELERLDHITFEDKKSWKPIINDANADSAKRFAKDLDAGLCQTTVLGAINAMMSEGDVAIGAAGSLPGDMQRMWRPTGIDCYNMEYGYSTMGYEIAGALGVKLAIGDKREVYAMCGDGSFNMLHGELVTAVMERKKINICLFDNASFGCINNLQVGHGNVTLCTELRYRSKDGLFGDFLNIDYAKVAEGYGCKSYSIRTMEELAAAFEDAKKVKDRPVLFDIKVLPKTMTDGYGSWWRVGDTEVSERPENLAAYQDHLDHVRDARKY</sequence>
<dbReference type="Gene3D" id="3.40.50.970">
    <property type="match status" value="2"/>
</dbReference>
<dbReference type="PANTHER" id="PTHR18968">
    <property type="entry name" value="THIAMINE PYROPHOSPHATE ENZYMES"/>
    <property type="match status" value="1"/>
</dbReference>
<dbReference type="InterPro" id="IPR029035">
    <property type="entry name" value="DHS-like_NAD/FAD-binding_dom"/>
</dbReference>
<dbReference type="GO" id="GO:0000287">
    <property type="term" value="F:magnesium ion binding"/>
    <property type="evidence" value="ECO:0007669"/>
    <property type="project" value="InterPro"/>
</dbReference>
<dbReference type="EMBL" id="CP034413">
    <property type="protein sequence ID" value="QCI60214.1"/>
    <property type="molecule type" value="Genomic_DNA"/>
</dbReference>
<dbReference type="GO" id="GO:0019310">
    <property type="term" value="P:inositol catabolic process"/>
    <property type="evidence" value="ECO:0007669"/>
    <property type="project" value="InterPro"/>
</dbReference>
<evidence type="ECO:0000313" key="7">
    <source>
        <dbReference type="EMBL" id="QCI60214.1"/>
    </source>
</evidence>
<dbReference type="GO" id="GO:0003984">
    <property type="term" value="F:acetolactate synthase activity"/>
    <property type="evidence" value="ECO:0007669"/>
    <property type="project" value="TreeGrafter"/>
</dbReference>
<gene>
    <name evidence="7" type="primary">iolD</name>
    <name evidence="7" type="ORF">EIO64_14150</name>
</gene>
<dbReference type="KEGG" id="obj:EIO64_14150"/>
<feature type="domain" description="Thiamine pyrophosphate enzyme central" evidence="4">
    <location>
        <begin position="220"/>
        <end position="352"/>
    </location>
</feature>
<dbReference type="Pfam" id="PF02776">
    <property type="entry name" value="TPP_enzyme_N"/>
    <property type="match status" value="1"/>
</dbReference>
<evidence type="ECO:0000256" key="1">
    <source>
        <dbReference type="ARBA" id="ARBA00007812"/>
    </source>
</evidence>
<comment type="similarity">
    <text evidence="1 3">Belongs to the TPP enzyme family.</text>
</comment>
<dbReference type="EC" id="3.7.1.22" evidence="7"/>
<reference evidence="8" key="1">
    <citation type="submission" date="2018-12" db="EMBL/GenBank/DDBJ databases">
        <title>Dusodibacter welbiota gen. nov., sp. nov., isolated from human faeces and emended description of the Oscillibacter genus.</title>
        <authorList>
            <person name="Le Roy T."/>
            <person name="Van der Smissen P."/>
            <person name="Delzenne N."/>
            <person name="Muccioli G."/>
            <person name="Collet J.F."/>
            <person name="Cani P.D."/>
        </authorList>
    </citation>
    <scope>NUCLEOTIDE SEQUENCE [LARGE SCALE GENOMIC DNA]</scope>
    <source>
        <strain evidence="8">J115</strain>
    </source>
</reference>
<feature type="domain" description="Thiamine pyrophosphate enzyme N-terminal TPP-binding" evidence="6">
    <location>
        <begin position="31"/>
        <end position="130"/>
    </location>
</feature>
<dbReference type="Pfam" id="PF02775">
    <property type="entry name" value="TPP_enzyme_C"/>
    <property type="match status" value="1"/>
</dbReference>
<dbReference type="GO" id="GO:0050660">
    <property type="term" value="F:flavin adenine dinucleotide binding"/>
    <property type="evidence" value="ECO:0007669"/>
    <property type="project" value="TreeGrafter"/>
</dbReference>
<proteinExistence type="inferred from homology"/>
<dbReference type="InterPro" id="IPR012000">
    <property type="entry name" value="Thiamin_PyroP_enz_cen_dom"/>
</dbReference>
<dbReference type="AlphaFoldDB" id="A0A4D7AL04"/>
<dbReference type="GO" id="GO:0009099">
    <property type="term" value="P:L-valine biosynthetic process"/>
    <property type="evidence" value="ECO:0007669"/>
    <property type="project" value="TreeGrafter"/>
</dbReference>
<dbReference type="SUPFAM" id="SSF52518">
    <property type="entry name" value="Thiamin diphosphate-binding fold (THDP-binding)"/>
    <property type="match status" value="2"/>
</dbReference>
<dbReference type="SUPFAM" id="SSF52467">
    <property type="entry name" value="DHS-like NAD/FAD-binding domain"/>
    <property type="match status" value="1"/>
</dbReference>
<dbReference type="GO" id="GO:0102481">
    <property type="term" value="F:3D-(3,5/4)-trihydroxycyclohexane-1,2-dione hydrolase activity"/>
    <property type="evidence" value="ECO:0007669"/>
    <property type="project" value="UniProtKB-EC"/>
</dbReference>
<dbReference type="InterPro" id="IPR011766">
    <property type="entry name" value="TPP_enzyme_TPP-bd"/>
</dbReference>
<dbReference type="InterPro" id="IPR030817">
    <property type="entry name" value="Myo_inos_IolD"/>
</dbReference>
<evidence type="ECO:0000259" key="5">
    <source>
        <dbReference type="Pfam" id="PF02775"/>
    </source>
</evidence>
<dbReference type="GO" id="GO:0009097">
    <property type="term" value="P:isoleucine biosynthetic process"/>
    <property type="evidence" value="ECO:0007669"/>
    <property type="project" value="TreeGrafter"/>
</dbReference>
<dbReference type="InterPro" id="IPR029061">
    <property type="entry name" value="THDP-binding"/>
</dbReference>
<accession>A0A4D7AL04</accession>
<evidence type="ECO:0000256" key="3">
    <source>
        <dbReference type="RuleBase" id="RU362132"/>
    </source>
</evidence>
<keyword evidence="2 3" id="KW-0786">Thiamine pyrophosphate</keyword>
<dbReference type="CDD" id="cd07035">
    <property type="entry name" value="TPP_PYR_POX_like"/>
    <property type="match status" value="1"/>
</dbReference>
<evidence type="ECO:0000256" key="2">
    <source>
        <dbReference type="ARBA" id="ARBA00023052"/>
    </source>
</evidence>
<protein>
    <submittedName>
        <fullName evidence="7">3D-(3,5/4)-trihydroxycyclohexane-1,2-dione acylhydrolase (Decyclizing)</fullName>
        <ecNumber evidence="7">3.7.1.22</ecNumber>
    </submittedName>
</protein>
<evidence type="ECO:0000259" key="6">
    <source>
        <dbReference type="Pfam" id="PF02776"/>
    </source>
</evidence>
<name>A0A4D7AL04_9FIRM</name>
<dbReference type="NCBIfam" id="TIGR04377">
    <property type="entry name" value="myo_inos_iolD"/>
    <property type="match status" value="1"/>
</dbReference>
<dbReference type="Pfam" id="PF00205">
    <property type="entry name" value="TPP_enzyme_M"/>
    <property type="match status" value="1"/>
</dbReference>
<evidence type="ECO:0000259" key="4">
    <source>
        <dbReference type="Pfam" id="PF00205"/>
    </source>
</evidence>
<dbReference type="InterPro" id="IPR012001">
    <property type="entry name" value="Thiamin_PyroP_enz_TPP-bd_dom"/>
</dbReference>
<keyword evidence="8" id="KW-1185">Reference proteome</keyword>
<organism evidence="7 8">
    <name type="scientific">Dysosmobacter welbionis</name>
    <dbReference type="NCBI Taxonomy" id="2093857"/>
    <lineage>
        <taxon>Bacteria</taxon>
        <taxon>Bacillati</taxon>
        <taxon>Bacillota</taxon>
        <taxon>Clostridia</taxon>
        <taxon>Eubacteriales</taxon>
        <taxon>Oscillospiraceae</taxon>
        <taxon>Dysosmobacter</taxon>
    </lineage>
</organism>
<dbReference type="GO" id="GO:0030976">
    <property type="term" value="F:thiamine pyrophosphate binding"/>
    <property type="evidence" value="ECO:0007669"/>
    <property type="project" value="InterPro"/>
</dbReference>
<dbReference type="GeneID" id="89521742"/>
<dbReference type="Gene3D" id="3.40.50.1220">
    <property type="entry name" value="TPP-binding domain"/>
    <property type="match status" value="1"/>
</dbReference>
<evidence type="ECO:0000313" key="8">
    <source>
        <dbReference type="Proteomes" id="UP000298642"/>
    </source>
</evidence>
<dbReference type="GO" id="GO:0005948">
    <property type="term" value="C:acetolactate synthase complex"/>
    <property type="evidence" value="ECO:0007669"/>
    <property type="project" value="TreeGrafter"/>
</dbReference>